<evidence type="ECO:0000313" key="9">
    <source>
        <dbReference type="Proteomes" id="UP000293568"/>
    </source>
</evidence>
<protein>
    <submittedName>
        <fullName evidence="8">MFS transporter</fullName>
    </submittedName>
</protein>
<dbReference type="PANTHER" id="PTHR42718">
    <property type="entry name" value="MAJOR FACILITATOR SUPERFAMILY MULTIDRUG TRANSPORTER MFSC"/>
    <property type="match status" value="1"/>
</dbReference>
<dbReference type="Pfam" id="PF07690">
    <property type="entry name" value="MFS_1"/>
    <property type="match status" value="1"/>
</dbReference>
<keyword evidence="4 6" id="KW-1133">Transmembrane helix</keyword>
<evidence type="ECO:0000256" key="5">
    <source>
        <dbReference type="ARBA" id="ARBA00023136"/>
    </source>
</evidence>
<dbReference type="OrthoDB" id="2403626at2"/>
<evidence type="ECO:0000259" key="7">
    <source>
        <dbReference type="PROSITE" id="PS50850"/>
    </source>
</evidence>
<feature type="transmembrane region" description="Helical" evidence="6">
    <location>
        <begin position="41"/>
        <end position="60"/>
    </location>
</feature>
<evidence type="ECO:0000256" key="2">
    <source>
        <dbReference type="ARBA" id="ARBA00022448"/>
    </source>
</evidence>
<sequence length="447" mass="48031">MNDKVVMPLWMFGLFIVVMNTTMFNVSIPDIIRDLHISADLGSWIVSGYSIGYALTTVIYSRLSDSVPVRKLVAVGLSILGLSSVLGLFAHSFSLLLAARILQSAGAGVMAGLGLVLVSRYIPSSRRGRAITMITAGSAMAFGFGPIAGGLISKYWGWNGLFGVTCLVLIMIPVLLRFLPKEQPQSASFDSIGALLIVVNTTTLLLAVMKLSFVWLAVSLLSLAAHAWHMRIRKEPFINPKLLRQPGYGKLVAIAFCTGVVNMGNLFLMPLALAQLFSKDAMVIGFMIAPGAILSAALSRSFGKWIDRYGNWKFLMLGHGLIGVVLIVFSLVLSPSPYVIVGGYMLFSSAYSFTTAALNNESTQLLPKTYIGSGMGLQQLIQFFGGSASVAVCGLMLEHMSSLRPAHAYEHVYQLLTAVCGGSFLLLVWYMAGKRNGAVKAQPAQAG</sequence>
<evidence type="ECO:0000256" key="4">
    <source>
        <dbReference type="ARBA" id="ARBA00022989"/>
    </source>
</evidence>
<keyword evidence="3 6" id="KW-0812">Transmembrane</keyword>
<dbReference type="AlphaFoldDB" id="A0A4P6EW78"/>
<gene>
    <name evidence="8" type="ORF">ET464_15565</name>
</gene>
<dbReference type="PRINTS" id="PR01036">
    <property type="entry name" value="TCRTETB"/>
</dbReference>
<dbReference type="Proteomes" id="UP000293568">
    <property type="component" value="Chromosome"/>
</dbReference>
<dbReference type="Gene3D" id="1.20.1250.20">
    <property type="entry name" value="MFS general substrate transporter like domains"/>
    <property type="match status" value="1"/>
</dbReference>
<feature type="transmembrane region" description="Helical" evidence="6">
    <location>
        <begin position="97"/>
        <end position="118"/>
    </location>
</feature>
<keyword evidence="5 6" id="KW-0472">Membrane</keyword>
<dbReference type="GO" id="GO:0005886">
    <property type="term" value="C:plasma membrane"/>
    <property type="evidence" value="ECO:0007669"/>
    <property type="project" value="UniProtKB-SubCell"/>
</dbReference>
<keyword evidence="9" id="KW-1185">Reference proteome</keyword>
<evidence type="ECO:0000256" key="6">
    <source>
        <dbReference type="SAM" id="Phobius"/>
    </source>
</evidence>
<dbReference type="InterPro" id="IPR036259">
    <property type="entry name" value="MFS_trans_sf"/>
</dbReference>
<dbReference type="Gene3D" id="1.20.1720.10">
    <property type="entry name" value="Multidrug resistance protein D"/>
    <property type="match status" value="1"/>
</dbReference>
<feature type="transmembrane region" description="Helical" evidence="6">
    <location>
        <begin position="251"/>
        <end position="277"/>
    </location>
</feature>
<dbReference type="PANTHER" id="PTHR42718:SF9">
    <property type="entry name" value="MAJOR FACILITATOR SUPERFAMILY MULTIDRUG TRANSPORTER MFSC"/>
    <property type="match status" value="1"/>
</dbReference>
<feature type="transmembrane region" description="Helical" evidence="6">
    <location>
        <begin position="72"/>
        <end position="91"/>
    </location>
</feature>
<comment type="subcellular location">
    <subcellularLocation>
        <location evidence="1">Cell membrane</location>
        <topology evidence="1">Multi-pass membrane protein</topology>
    </subcellularLocation>
</comment>
<feature type="transmembrane region" description="Helical" evidence="6">
    <location>
        <begin position="188"/>
        <end position="207"/>
    </location>
</feature>
<feature type="transmembrane region" description="Helical" evidence="6">
    <location>
        <begin position="9"/>
        <end position="29"/>
    </location>
</feature>
<dbReference type="RefSeq" id="WP_129442405.1">
    <property type="nucleotide sequence ID" value="NZ_CP035492.1"/>
</dbReference>
<dbReference type="GO" id="GO:0022857">
    <property type="term" value="F:transmembrane transporter activity"/>
    <property type="evidence" value="ECO:0007669"/>
    <property type="project" value="InterPro"/>
</dbReference>
<feature type="domain" description="Major facilitator superfamily (MFS) profile" evidence="7">
    <location>
        <begin position="6"/>
        <end position="435"/>
    </location>
</feature>
<feature type="transmembrane region" description="Helical" evidence="6">
    <location>
        <begin position="338"/>
        <end position="359"/>
    </location>
</feature>
<feature type="transmembrane region" description="Helical" evidence="6">
    <location>
        <begin position="314"/>
        <end position="332"/>
    </location>
</feature>
<proteinExistence type="predicted"/>
<dbReference type="InterPro" id="IPR020846">
    <property type="entry name" value="MFS_dom"/>
</dbReference>
<evidence type="ECO:0000256" key="3">
    <source>
        <dbReference type="ARBA" id="ARBA00022692"/>
    </source>
</evidence>
<dbReference type="SUPFAM" id="SSF103473">
    <property type="entry name" value="MFS general substrate transporter"/>
    <property type="match status" value="1"/>
</dbReference>
<dbReference type="KEGG" id="pprt:ET464_15565"/>
<dbReference type="InterPro" id="IPR011701">
    <property type="entry name" value="MFS"/>
</dbReference>
<feature type="transmembrane region" description="Helical" evidence="6">
    <location>
        <begin position="130"/>
        <end position="149"/>
    </location>
</feature>
<evidence type="ECO:0000313" key="8">
    <source>
        <dbReference type="EMBL" id="QAY67590.1"/>
    </source>
</evidence>
<feature type="transmembrane region" description="Helical" evidence="6">
    <location>
        <begin position="213"/>
        <end position="230"/>
    </location>
</feature>
<dbReference type="EMBL" id="CP035492">
    <property type="protein sequence ID" value="QAY67590.1"/>
    <property type="molecule type" value="Genomic_DNA"/>
</dbReference>
<dbReference type="PROSITE" id="PS50850">
    <property type="entry name" value="MFS"/>
    <property type="match status" value="1"/>
</dbReference>
<feature type="transmembrane region" description="Helical" evidence="6">
    <location>
        <begin position="155"/>
        <end position="176"/>
    </location>
</feature>
<accession>A0A4P6EW78</accession>
<feature type="transmembrane region" description="Helical" evidence="6">
    <location>
        <begin position="283"/>
        <end position="302"/>
    </location>
</feature>
<feature type="transmembrane region" description="Helical" evidence="6">
    <location>
        <begin position="380"/>
        <end position="400"/>
    </location>
</feature>
<evidence type="ECO:0000256" key="1">
    <source>
        <dbReference type="ARBA" id="ARBA00004651"/>
    </source>
</evidence>
<organism evidence="8 9">
    <name type="scientific">Paenibacillus protaetiae</name>
    <dbReference type="NCBI Taxonomy" id="2509456"/>
    <lineage>
        <taxon>Bacteria</taxon>
        <taxon>Bacillati</taxon>
        <taxon>Bacillota</taxon>
        <taxon>Bacilli</taxon>
        <taxon>Bacillales</taxon>
        <taxon>Paenibacillaceae</taxon>
        <taxon>Paenibacillus</taxon>
    </lineage>
</organism>
<keyword evidence="2" id="KW-0813">Transport</keyword>
<feature type="transmembrane region" description="Helical" evidence="6">
    <location>
        <begin position="412"/>
        <end position="432"/>
    </location>
</feature>
<name>A0A4P6EW78_9BACL</name>
<reference evidence="8 9" key="1">
    <citation type="submission" date="2019-01" db="EMBL/GenBank/DDBJ databases">
        <title>Genome sequencing of strain FW100M-2.</title>
        <authorList>
            <person name="Heo J."/>
            <person name="Kim S.-J."/>
            <person name="Kim J.-S."/>
            <person name="Hong S.-B."/>
            <person name="Kwon S.-W."/>
        </authorList>
    </citation>
    <scope>NUCLEOTIDE SEQUENCE [LARGE SCALE GENOMIC DNA]</scope>
    <source>
        <strain evidence="8 9">FW100M-2</strain>
    </source>
</reference>